<dbReference type="NCBIfam" id="TIGR00666">
    <property type="entry name" value="PBP4"/>
    <property type="match status" value="1"/>
</dbReference>
<evidence type="ECO:0000256" key="3">
    <source>
        <dbReference type="SAM" id="MobiDB-lite"/>
    </source>
</evidence>
<keyword evidence="2" id="KW-0378">Hydrolase</keyword>
<dbReference type="Pfam" id="PF02113">
    <property type="entry name" value="Peptidase_S13"/>
    <property type="match status" value="2"/>
</dbReference>
<comment type="caution">
    <text evidence="4">The sequence shown here is derived from an EMBL/GenBank/DDBJ whole genome shotgun (WGS) entry which is preliminary data.</text>
</comment>
<evidence type="ECO:0000256" key="1">
    <source>
        <dbReference type="ARBA" id="ARBA00006096"/>
    </source>
</evidence>
<dbReference type="GO" id="GO:0004180">
    <property type="term" value="F:carboxypeptidase activity"/>
    <property type="evidence" value="ECO:0007669"/>
    <property type="project" value="UniProtKB-KW"/>
</dbReference>
<dbReference type="SUPFAM" id="SSF56601">
    <property type="entry name" value="beta-lactamase/transpeptidase-like"/>
    <property type="match status" value="1"/>
</dbReference>
<dbReference type="InterPro" id="IPR012338">
    <property type="entry name" value="Beta-lactam/transpept-like"/>
</dbReference>
<evidence type="ECO:0000256" key="2">
    <source>
        <dbReference type="ARBA" id="ARBA00022801"/>
    </source>
</evidence>
<protein>
    <submittedName>
        <fullName evidence="4">D-alanyl-D-alanine carboxypeptidase/D-alanyl-D-alanine-endopeptidase</fullName>
    </submittedName>
</protein>
<reference evidence="4 5" key="1">
    <citation type="journal article" date="2019" name="Int. J. Syst. Evol. Microbiol.">
        <title>The Global Catalogue of Microorganisms (GCM) 10K type strain sequencing project: providing services to taxonomists for standard genome sequencing and annotation.</title>
        <authorList>
            <consortium name="The Broad Institute Genomics Platform"/>
            <consortium name="The Broad Institute Genome Sequencing Center for Infectious Disease"/>
            <person name="Wu L."/>
            <person name="Ma J."/>
        </authorList>
    </citation>
    <scope>NUCLEOTIDE SEQUENCE [LARGE SCALE GENOMIC DNA]</scope>
    <source>
        <strain evidence="4 5">JCM 13316</strain>
    </source>
</reference>
<keyword evidence="4" id="KW-0645">Protease</keyword>
<keyword evidence="5" id="KW-1185">Reference proteome</keyword>
<name>A0ABN2NXK1_9MICC</name>
<dbReference type="PANTHER" id="PTHR30023:SF0">
    <property type="entry name" value="PENICILLIN-SENSITIVE CARBOXYPEPTIDASE A"/>
    <property type="match status" value="1"/>
</dbReference>
<dbReference type="Gene3D" id="3.40.710.10">
    <property type="entry name" value="DD-peptidase/beta-lactamase superfamily"/>
    <property type="match status" value="2"/>
</dbReference>
<dbReference type="InterPro" id="IPR000667">
    <property type="entry name" value="Peptidase_S13"/>
</dbReference>
<dbReference type="Proteomes" id="UP001500784">
    <property type="component" value="Unassembled WGS sequence"/>
</dbReference>
<feature type="region of interest" description="Disordered" evidence="3">
    <location>
        <begin position="40"/>
        <end position="60"/>
    </location>
</feature>
<proteinExistence type="inferred from homology"/>
<accession>A0ABN2NXK1</accession>
<gene>
    <name evidence="4" type="primary">dacB</name>
    <name evidence="4" type="ORF">GCM10009688_07470</name>
</gene>
<dbReference type="PRINTS" id="PR00922">
    <property type="entry name" value="DADACBPTASE3"/>
</dbReference>
<sequence>MARMFSGIALLLAFALLLVPVAVYAGPPVLKALTGTAPERQSAVPSHQRPPAQLTENPFIKPLDPAAPVPDAAVLGALLDAELGFTGGGTVSAVVSDALTGTVLYERGPETAGMPASTLKILTAAAVVRTLDPESRFETTVHAAKADGETVLTLRGGGDVLLGSGNSREDAVVGRAGLATLAAEALQKLGPDAGTVRVQVDDTLFTGPALSGAWNEADVAAGEIAPVHALALNSAWVDESRQGGERSADAALAAGTAFRDALAASAEASRITVADGVNRGTAPAGSRELAAVESATVAEQVEQMLLVSDNYLAEALARSAAKASGREADFSGATETVAAEIAGLGVDTAGMSLADVSGLAAENSVTPRQLEHTVRTVLTTDDDGLRAVARGLPVAGLSGTLQSRYGDEAAAGLVRAKTGTLRTVTALSGYVTDADGRLLSFALVARGLDGNTAEARSAVDDAAAVLAGCGCR</sequence>
<dbReference type="EMBL" id="BAAALV010000002">
    <property type="protein sequence ID" value="GAA1906005.1"/>
    <property type="molecule type" value="Genomic_DNA"/>
</dbReference>
<evidence type="ECO:0000313" key="4">
    <source>
        <dbReference type="EMBL" id="GAA1906005.1"/>
    </source>
</evidence>
<dbReference type="PANTHER" id="PTHR30023">
    <property type="entry name" value="D-ALANYL-D-ALANINE CARBOXYPEPTIDASE"/>
    <property type="match status" value="1"/>
</dbReference>
<organism evidence="4 5">
    <name type="scientific">Arthrobacter gandavensis</name>
    <dbReference type="NCBI Taxonomy" id="169960"/>
    <lineage>
        <taxon>Bacteria</taxon>
        <taxon>Bacillati</taxon>
        <taxon>Actinomycetota</taxon>
        <taxon>Actinomycetes</taxon>
        <taxon>Micrococcales</taxon>
        <taxon>Micrococcaceae</taxon>
        <taxon>Arthrobacter</taxon>
    </lineage>
</organism>
<keyword evidence="4" id="KW-0121">Carboxypeptidase</keyword>
<comment type="similarity">
    <text evidence="1">Belongs to the peptidase S13 family.</text>
</comment>
<evidence type="ECO:0000313" key="5">
    <source>
        <dbReference type="Proteomes" id="UP001500784"/>
    </source>
</evidence>